<dbReference type="InterPro" id="IPR033701">
    <property type="entry name" value="POLO_box_1"/>
</dbReference>
<feature type="domain" description="POLO box" evidence="6">
    <location>
        <begin position="41"/>
        <end position="126"/>
    </location>
</feature>
<dbReference type="EMBL" id="KZ988778">
    <property type="protein sequence ID" value="RKP11604.1"/>
    <property type="molecule type" value="Genomic_DNA"/>
</dbReference>
<keyword evidence="2" id="KW-0808">Transferase</keyword>
<dbReference type="PANTHER" id="PTHR24345">
    <property type="entry name" value="SERINE/THREONINE-PROTEIN KINASE PLK"/>
    <property type="match status" value="1"/>
</dbReference>
<keyword evidence="8" id="KW-1185">Reference proteome</keyword>
<dbReference type="SUPFAM" id="SSF82615">
    <property type="entry name" value="Polo-box domain"/>
    <property type="match status" value="1"/>
</dbReference>
<dbReference type="GO" id="GO:0005816">
    <property type="term" value="C:spindle pole body"/>
    <property type="evidence" value="ECO:0007669"/>
    <property type="project" value="TreeGrafter"/>
</dbReference>
<evidence type="ECO:0000256" key="4">
    <source>
        <dbReference type="ARBA" id="ARBA00022777"/>
    </source>
</evidence>
<accession>A0A4P9XYZ0</accession>
<dbReference type="CDD" id="cd13118">
    <property type="entry name" value="POLO_box_1"/>
    <property type="match status" value="1"/>
</dbReference>
<evidence type="ECO:0000259" key="6">
    <source>
        <dbReference type="PROSITE" id="PS50078"/>
    </source>
</evidence>
<dbReference type="GO" id="GO:0000776">
    <property type="term" value="C:kinetochore"/>
    <property type="evidence" value="ECO:0007669"/>
    <property type="project" value="TreeGrafter"/>
</dbReference>
<dbReference type="GO" id="GO:0007052">
    <property type="term" value="P:mitotic spindle organization"/>
    <property type="evidence" value="ECO:0007669"/>
    <property type="project" value="TreeGrafter"/>
</dbReference>
<dbReference type="PROSITE" id="PS50078">
    <property type="entry name" value="POLO_BOX"/>
    <property type="match status" value="1"/>
</dbReference>
<dbReference type="OrthoDB" id="408964at2759"/>
<protein>
    <recommendedName>
        <fullName evidence="6">POLO box domain-containing protein</fullName>
    </recommendedName>
</protein>
<keyword evidence="3" id="KW-0547">Nucleotide-binding</keyword>
<keyword evidence="1" id="KW-0723">Serine/threonine-protein kinase</keyword>
<dbReference type="InterPro" id="IPR000959">
    <property type="entry name" value="POLO_box_dom"/>
</dbReference>
<dbReference type="Proteomes" id="UP000267251">
    <property type="component" value="Unassembled WGS sequence"/>
</dbReference>
<gene>
    <name evidence="7" type="ORF">BJ684DRAFT_2064</name>
</gene>
<evidence type="ECO:0000313" key="8">
    <source>
        <dbReference type="Proteomes" id="UP000267251"/>
    </source>
</evidence>
<evidence type="ECO:0000256" key="3">
    <source>
        <dbReference type="ARBA" id="ARBA00022741"/>
    </source>
</evidence>
<evidence type="ECO:0000256" key="2">
    <source>
        <dbReference type="ARBA" id="ARBA00022679"/>
    </source>
</evidence>
<dbReference type="AlphaFoldDB" id="A0A4P9XYZ0"/>
<dbReference type="InterPro" id="IPR036947">
    <property type="entry name" value="POLO_box_dom_sf"/>
</dbReference>
<dbReference type="GO" id="GO:0005524">
    <property type="term" value="F:ATP binding"/>
    <property type="evidence" value="ECO:0007669"/>
    <property type="project" value="UniProtKB-KW"/>
</dbReference>
<dbReference type="GO" id="GO:0004674">
    <property type="term" value="F:protein serine/threonine kinase activity"/>
    <property type="evidence" value="ECO:0007669"/>
    <property type="project" value="UniProtKB-KW"/>
</dbReference>
<reference evidence="8" key="1">
    <citation type="journal article" date="2018" name="Nat. Microbiol.">
        <title>Leveraging single-cell genomics to expand the fungal tree of life.</title>
        <authorList>
            <person name="Ahrendt S.R."/>
            <person name="Quandt C.A."/>
            <person name="Ciobanu D."/>
            <person name="Clum A."/>
            <person name="Salamov A."/>
            <person name="Andreopoulos B."/>
            <person name="Cheng J.F."/>
            <person name="Woyke T."/>
            <person name="Pelin A."/>
            <person name="Henrissat B."/>
            <person name="Reynolds N.K."/>
            <person name="Benny G.L."/>
            <person name="Smith M.E."/>
            <person name="James T.Y."/>
            <person name="Grigoriev I.V."/>
        </authorList>
    </citation>
    <scope>NUCLEOTIDE SEQUENCE [LARGE SCALE GENOMIC DNA]</scope>
</reference>
<evidence type="ECO:0000313" key="7">
    <source>
        <dbReference type="EMBL" id="RKP11604.1"/>
    </source>
</evidence>
<name>A0A4P9XYZ0_9FUNG</name>
<feature type="non-terminal residue" evidence="7">
    <location>
        <position position="169"/>
    </location>
</feature>
<keyword evidence="5" id="KW-0067">ATP-binding</keyword>
<sequence length="169" mass="19304">LEVFDAMAIMLDSAFTRIRAGKTLGDAFIPNTLPAQAPAVFVAKWMDYSNKYGLGYELTDGSVAVYFNDATIMARSPDLRHLEYFFYPQGSSKTMLKRLRCTTDKYPPELQKKVTLLGHFSGYMAEHLYQPQAYTFDDVERTSHLDFLSKYARVHDAVVFRLSNHVVQI</sequence>
<dbReference type="Pfam" id="PF00659">
    <property type="entry name" value="POLO_box"/>
    <property type="match status" value="1"/>
</dbReference>
<dbReference type="GO" id="GO:0005634">
    <property type="term" value="C:nucleus"/>
    <property type="evidence" value="ECO:0007669"/>
    <property type="project" value="TreeGrafter"/>
</dbReference>
<organism evidence="7 8">
    <name type="scientific">Piptocephalis cylindrospora</name>
    <dbReference type="NCBI Taxonomy" id="1907219"/>
    <lineage>
        <taxon>Eukaryota</taxon>
        <taxon>Fungi</taxon>
        <taxon>Fungi incertae sedis</taxon>
        <taxon>Zoopagomycota</taxon>
        <taxon>Zoopagomycotina</taxon>
        <taxon>Zoopagomycetes</taxon>
        <taxon>Zoopagales</taxon>
        <taxon>Piptocephalidaceae</taxon>
        <taxon>Piptocephalis</taxon>
    </lineage>
</organism>
<keyword evidence="4" id="KW-0418">Kinase</keyword>
<proteinExistence type="predicted"/>
<evidence type="ECO:0000256" key="1">
    <source>
        <dbReference type="ARBA" id="ARBA00022527"/>
    </source>
</evidence>
<evidence type="ECO:0000256" key="5">
    <source>
        <dbReference type="ARBA" id="ARBA00022840"/>
    </source>
</evidence>
<feature type="non-terminal residue" evidence="7">
    <location>
        <position position="1"/>
    </location>
</feature>
<dbReference type="PANTHER" id="PTHR24345:SF0">
    <property type="entry name" value="CELL CYCLE SERINE_THREONINE-PROTEIN KINASE CDC5_MSD2"/>
    <property type="match status" value="1"/>
</dbReference>
<dbReference type="GO" id="GO:0000922">
    <property type="term" value="C:spindle pole"/>
    <property type="evidence" value="ECO:0007669"/>
    <property type="project" value="TreeGrafter"/>
</dbReference>
<dbReference type="Gene3D" id="3.30.1120.30">
    <property type="entry name" value="POLO box domain"/>
    <property type="match status" value="1"/>
</dbReference>
<dbReference type="GO" id="GO:0005737">
    <property type="term" value="C:cytoplasm"/>
    <property type="evidence" value="ECO:0007669"/>
    <property type="project" value="TreeGrafter"/>
</dbReference>